<evidence type="ECO:0000313" key="3">
    <source>
        <dbReference type="Proteomes" id="UP000521872"/>
    </source>
</evidence>
<feature type="compositionally biased region" description="Basic and acidic residues" evidence="1">
    <location>
        <begin position="179"/>
        <end position="198"/>
    </location>
</feature>
<feature type="region of interest" description="Disordered" evidence="1">
    <location>
        <begin position="121"/>
        <end position="143"/>
    </location>
</feature>
<feature type="compositionally biased region" description="Low complexity" evidence="1">
    <location>
        <begin position="1"/>
        <end position="34"/>
    </location>
</feature>
<feature type="region of interest" description="Disordered" evidence="1">
    <location>
        <begin position="1"/>
        <end position="60"/>
    </location>
</feature>
<feature type="region of interest" description="Disordered" evidence="1">
    <location>
        <begin position="545"/>
        <end position="604"/>
    </location>
</feature>
<evidence type="ECO:0000313" key="2">
    <source>
        <dbReference type="EMBL" id="KAF4623155.1"/>
    </source>
</evidence>
<comment type="caution">
    <text evidence="2">The sequence shown here is derived from an EMBL/GenBank/DDBJ whole genome shotgun (WGS) entry which is preliminary data.</text>
</comment>
<dbReference type="Proteomes" id="UP000521872">
    <property type="component" value="Unassembled WGS sequence"/>
</dbReference>
<feature type="compositionally biased region" description="Basic and acidic residues" evidence="1">
    <location>
        <begin position="127"/>
        <end position="136"/>
    </location>
</feature>
<organism evidence="2 3">
    <name type="scientific">Agrocybe pediades</name>
    <dbReference type="NCBI Taxonomy" id="84607"/>
    <lineage>
        <taxon>Eukaryota</taxon>
        <taxon>Fungi</taxon>
        <taxon>Dikarya</taxon>
        <taxon>Basidiomycota</taxon>
        <taxon>Agaricomycotina</taxon>
        <taxon>Agaricomycetes</taxon>
        <taxon>Agaricomycetidae</taxon>
        <taxon>Agaricales</taxon>
        <taxon>Agaricineae</taxon>
        <taxon>Strophariaceae</taxon>
        <taxon>Agrocybe</taxon>
    </lineage>
</organism>
<feature type="region of interest" description="Disordered" evidence="1">
    <location>
        <begin position="439"/>
        <end position="465"/>
    </location>
</feature>
<gene>
    <name evidence="2" type="ORF">D9613_001896</name>
</gene>
<evidence type="ECO:0000256" key="1">
    <source>
        <dbReference type="SAM" id="MobiDB-lite"/>
    </source>
</evidence>
<proteinExistence type="predicted"/>
<reference evidence="2 3" key="1">
    <citation type="submission" date="2019-12" db="EMBL/GenBank/DDBJ databases">
        <authorList>
            <person name="Floudas D."/>
            <person name="Bentzer J."/>
            <person name="Ahren D."/>
            <person name="Johansson T."/>
            <person name="Persson P."/>
            <person name="Tunlid A."/>
        </authorList>
    </citation>
    <scope>NUCLEOTIDE SEQUENCE [LARGE SCALE GENOMIC DNA]</scope>
    <source>
        <strain evidence="2 3">CBS 102.39</strain>
    </source>
</reference>
<keyword evidence="3" id="KW-1185">Reference proteome</keyword>
<protein>
    <submittedName>
        <fullName evidence="2">Uncharacterized protein</fullName>
    </submittedName>
</protein>
<dbReference type="AlphaFoldDB" id="A0A8H4R6Q4"/>
<dbReference type="EMBL" id="JAACJL010000001">
    <property type="protein sequence ID" value="KAF4623155.1"/>
    <property type="molecule type" value="Genomic_DNA"/>
</dbReference>
<feature type="compositionally biased region" description="Basic residues" evidence="1">
    <location>
        <begin position="443"/>
        <end position="452"/>
    </location>
</feature>
<feature type="region of interest" description="Disordered" evidence="1">
    <location>
        <begin position="498"/>
        <end position="524"/>
    </location>
</feature>
<feature type="region of interest" description="Disordered" evidence="1">
    <location>
        <begin position="176"/>
        <end position="264"/>
    </location>
</feature>
<sequence>MSASTSQVAFFSSAASSFQPTPYTPSSQSSSSRPPARHHRSHDSLAVPPLGMDPQPNDPDVVFIHPPFTEFPGATDHPDGLTYALMAENPNWFLDSADFISQPGTDTAGVVPYPPHLEPPRGWCPAKKKDLKDRGVDGWPEGEEPRLRCTFCRRTYAGVNAKSMWRRHVFEKHKIAMSNRRDGNLDRPRGRGSGKENKQQQPVPQRDRDDSQAHESLVSIMVAPQTAPDMVSHKSRFRTVKPLSDANKRRSRDTKKDAEDEPQAATCLAKLEVVPDMREESSGTDHPPLRAKTPPFTPRTSPSFDGCNEVTSAKGLGSPLQHVPESPYNPLQTPSFRHSPPRLPSDQPWRFPSPSHPLHSTTRDLSLTMLSRPLPSPLLKGSLDLGSSAITMLTMGSSPITSSAALTSDADYLETPARIKSSFTKTIDKLNFLAGMSSSPFHSTKRSAKSKRLLQGSPLKSHRRQGSDISEVWFSASTPSSPSNDPFSIYNSWPPMGNESHVSPARLPKSPSEPESPVLRSSGSAPPAISYGINLLEAFKYPGDEILTPADDDLQDILLSPQPPKKSSPDRKRPASKLANAYPDSVESSPPLKKRRLSTEDNNA</sequence>
<name>A0A8H4R6Q4_9AGAR</name>
<accession>A0A8H4R6Q4</accession>
<feature type="region of interest" description="Disordered" evidence="1">
    <location>
        <begin position="278"/>
        <end position="344"/>
    </location>
</feature>